<evidence type="ECO:0000256" key="1">
    <source>
        <dbReference type="ARBA" id="ARBA00022553"/>
    </source>
</evidence>
<dbReference type="InterPro" id="IPR003661">
    <property type="entry name" value="HisK_dim/P_dom"/>
</dbReference>
<dbReference type="GO" id="GO:0005783">
    <property type="term" value="C:endoplasmic reticulum"/>
    <property type="evidence" value="ECO:0000318"/>
    <property type="project" value="GO_Central"/>
</dbReference>
<reference evidence="5 6" key="1">
    <citation type="journal article" date="2014" name="Nat. Commun.">
        <title>Klebsormidium flaccidum genome reveals primary factors for plant terrestrial adaptation.</title>
        <authorList>
            <person name="Hori K."/>
            <person name="Maruyama F."/>
            <person name="Fujisawa T."/>
            <person name="Togashi T."/>
            <person name="Yamamoto N."/>
            <person name="Seo M."/>
            <person name="Sato S."/>
            <person name="Yamada T."/>
            <person name="Mori H."/>
            <person name="Tajima N."/>
            <person name="Moriyama T."/>
            <person name="Ikeuchi M."/>
            <person name="Watanabe M."/>
            <person name="Wada H."/>
            <person name="Kobayashi K."/>
            <person name="Saito M."/>
            <person name="Masuda T."/>
            <person name="Sasaki-Sekimoto Y."/>
            <person name="Mashiguchi K."/>
            <person name="Awai K."/>
            <person name="Shimojima M."/>
            <person name="Masuda S."/>
            <person name="Iwai M."/>
            <person name="Nobusawa T."/>
            <person name="Narise T."/>
            <person name="Kondo S."/>
            <person name="Saito H."/>
            <person name="Sato R."/>
            <person name="Murakawa M."/>
            <person name="Ihara Y."/>
            <person name="Oshima-Yamada Y."/>
            <person name="Ohtaka K."/>
            <person name="Satoh M."/>
            <person name="Sonobe K."/>
            <person name="Ishii M."/>
            <person name="Ohtani R."/>
            <person name="Kanamori-Sato M."/>
            <person name="Honoki R."/>
            <person name="Miyazaki D."/>
            <person name="Mochizuki H."/>
            <person name="Umetsu J."/>
            <person name="Higashi K."/>
            <person name="Shibata D."/>
            <person name="Kamiya Y."/>
            <person name="Sato N."/>
            <person name="Nakamura Y."/>
            <person name="Tabata S."/>
            <person name="Ida S."/>
            <person name="Kurokawa K."/>
            <person name="Ohta H."/>
        </authorList>
    </citation>
    <scope>NUCLEOTIDE SEQUENCE [LARGE SCALE GENOMIC DNA]</scope>
    <source>
        <strain evidence="5 6">NIES-2285</strain>
    </source>
</reference>
<dbReference type="PROSITE" id="PS50110">
    <property type="entry name" value="RESPONSE_REGULATORY"/>
    <property type="match status" value="1"/>
</dbReference>
<dbReference type="PANTHER" id="PTHR24423:SF633">
    <property type="entry name" value="ETHYLENE RECEPTOR 2"/>
    <property type="match status" value="1"/>
</dbReference>
<organism evidence="5 6">
    <name type="scientific">Klebsormidium nitens</name>
    <name type="common">Green alga</name>
    <name type="synonym">Ulothrix nitens</name>
    <dbReference type="NCBI Taxonomy" id="105231"/>
    <lineage>
        <taxon>Eukaryota</taxon>
        <taxon>Viridiplantae</taxon>
        <taxon>Streptophyta</taxon>
        <taxon>Klebsormidiophyceae</taxon>
        <taxon>Klebsormidiales</taxon>
        <taxon>Klebsormidiaceae</taxon>
        <taxon>Klebsormidium</taxon>
    </lineage>
</organism>
<dbReference type="PROSITE" id="PS50109">
    <property type="entry name" value="HIS_KIN"/>
    <property type="match status" value="1"/>
</dbReference>
<gene>
    <name evidence="5" type="ORF">KFL_007080130</name>
</gene>
<proteinExistence type="predicted"/>
<evidence type="ECO:0000313" key="6">
    <source>
        <dbReference type="Proteomes" id="UP000054558"/>
    </source>
</evidence>
<evidence type="ECO:0000256" key="2">
    <source>
        <dbReference type="PROSITE-ProRule" id="PRU00169"/>
    </source>
</evidence>
<dbReference type="CDD" id="cd00082">
    <property type="entry name" value="HisKA"/>
    <property type="match status" value="1"/>
</dbReference>
<dbReference type="InterPro" id="IPR003594">
    <property type="entry name" value="HATPase_dom"/>
</dbReference>
<dbReference type="GO" id="GO:0005524">
    <property type="term" value="F:ATP binding"/>
    <property type="evidence" value="ECO:0007669"/>
    <property type="project" value="UniProtKB-KW"/>
</dbReference>
<dbReference type="SMART" id="SM00388">
    <property type="entry name" value="HisKA"/>
    <property type="match status" value="1"/>
</dbReference>
<dbReference type="Pfam" id="PF00072">
    <property type="entry name" value="Response_reg"/>
    <property type="match status" value="1"/>
</dbReference>
<keyword evidence="1 2" id="KW-0597">Phosphoprotein</keyword>
<dbReference type="InterPro" id="IPR036097">
    <property type="entry name" value="HisK_dim/P_sf"/>
</dbReference>
<dbReference type="STRING" id="105231.A0A1Y1IJB6"/>
<dbReference type="EMBL" id="DF237657">
    <property type="protein sequence ID" value="GAQ90975.1"/>
    <property type="molecule type" value="Genomic_DNA"/>
</dbReference>
<keyword evidence="5" id="KW-0418">Kinase</keyword>
<dbReference type="Pfam" id="PF02518">
    <property type="entry name" value="HATPase_c"/>
    <property type="match status" value="1"/>
</dbReference>
<dbReference type="InterPro" id="IPR004358">
    <property type="entry name" value="Sig_transdc_His_kin-like_C"/>
</dbReference>
<dbReference type="PANTHER" id="PTHR24423">
    <property type="entry name" value="TWO-COMPONENT SENSOR HISTIDINE KINASE"/>
    <property type="match status" value="1"/>
</dbReference>
<dbReference type="GO" id="GO:0051740">
    <property type="term" value="F:ethylene binding"/>
    <property type="evidence" value="ECO:0000318"/>
    <property type="project" value="GO_Central"/>
</dbReference>
<dbReference type="PRINTS" id="PR00344">
    <property type="entry name" value="BCTRLSENSOR"/>
</dbReference>
<dbReference type="InterPro" id="IPR011006">
    <property type="entry name" value="CheY-like_superfamily"/>
</dbReference>
<evidence type="ECO:0000313" key="5">
    <source>
        <dbReference type="EMBL" id="GAQ90975.1"/>
    </source>
</evidence>
<dbReference type="SUPFAM" id="SSF47384">
    <property type="entry name" value="Homodimeric domain of signal transducing histidine kinase"/>
    <property type="match status" value="1"/>
</dbReference>
<dbReference type="InterPro" id="IPR001789">
    <property type="entry name" value="Sig_transdc_resp-reg_receiver"/>
</dbReference>
<dbReference type="GO" id="GO:0046872">
    <property type="term" value="F:metal ion binding"/>
    <property type="evidence" value="ECO:0007669"/>
    <property type="project" value="UniProtKB-KW"/>
</dbReference>
<dbReference type="Gene3D" id="3.40.50.2300">
    <property type="match status" value="1"/>
</dbReference>
<dbReference type="CDD" id="cd17546">
    <property type="entry name" value="REC_hyHK_CKI1_RcsC-like"/>
    <property type="match status" value="1"/>
</dbReference>
<dbReference type="Gene3D" id="1.10.287.130">
    <property type="match status" value="1"/>
</dbReference>
<dbReference type="Gene3D" id="3.30.565.10">
    <property type="entry name" value="Histidine kinase-like ATPase, C-terminal domain"/>
    <property type="match status" value="1"/>
</dbReference>
<feature type="modified residue" description="4-aspartylphosphate" evidence="2">
    <location>
        <position position="368"/>
    </location>
</feature>
<name>A0A1Y1IJB6_KLENI</name>
<dbReference type="OrthoDB" id="60033at2759"/>
<accession>A0A1Y1IJB6</accession>
<evidence type="ECO:0000259" key="4">
    <source>
        <dbReference type="PROSITE" id="PS50110"/>
    </source>
</evidence>
<keyword evidence="5" id="KW-0808">Transferase</keyword>
<dbReference type="SMART" id="SM00387">
    <property type="entry name" value="HATPase_c"/>
    <property type="match status" value="1"/>
</dbReference>
<feature type="domain" description="Histidine kinase" evidence="3">
    <location>
        <begin position="73"/>
        <end position="294"/>
    </location>
</feature>
<protein>
    <submittedName>
        <fullName evidence="5">Histidine kinase</fullName>
    </submittedName>
</protein>
<sequence>MQQLPQKYILALAKDSNWTDYDWEVLEIATSQISVAISHAHILRDLLAQNRELKEARLAAETGIKAREEFFAVVSHEMRTPLHAVLAIASVLQHSNSLSRGDQEMVNTISTSAGLLSVLIDDVLDVSRINRGDFQLRTAPFDLTNLVREASRMVEPMAREAGYRFTVEANNLPQYVDGDAKRTMQMCLNLLNNALKFTKSTITFRVWEEEAPPTSTTHRIRVDVVDDGIGVEASAIGSLCERFRQLDSGRKAGGMGLGLSICRHLARLMGGAVWLQSPGIGLGTTASFYIHLGRVSHDVERTIIKRSESVGSLKGMRVLVVDDNSVNRLVTAKMLRKLGCSPKTVESGEACLRLLEMELTRFVFCFLDLTMPGWDGFETMRRIAALPESKRPRTVVALTADQRSATFDRCLEVGMAGVLVKPANLDSLRETLLEHMISGIHRPRQEVADLRLEVKKLAEKVFACEAQIAKLHEEIRKQPVAAQPPAPPPPPLKRTSSLPLPDPVAALFDSADGRVLTSILRSKAPFSSYSDAKKLLSEEPERVSWAVRTLKAMNTALIESGSPVSVRHVEIKRYFCSDRVRVAAEVHADELARYSTKRDAATATGVPAASLALAASKLALRDGFIWKFEDDLREVDMACFQASKEAAAPTDEEMEQARGFVDALRGDDGNMITEMRLSDGLVRTTSIPWHIYNHEKGLTR</sequence>
<dbReference type="Proteomes" id="UP000054558">
    <property type="component" value="Unassembled WGS sequence"/>
</dbReference>
<dbReference type="InterPro" id="IPR036890">
    <property type="entry name" value="HATPase_C_sf"/>
</dbReference>
<evidence type="ECO:0000259" key="3">
    <source>
        <dbReference type="PROSITE" id="PS50109"/>
    </source>
</evidence>
<dbReference type="SUPFAM" id="SSF55874">
    <property type="entry name" value="ATPase domain of HSP90 chaperone/DNA topoisomerase II/histidine kinase"/>
    <property type="match status" value="1"/>
</dbReference>
<dbReference type="GO" id="GO:0000155">
    <property type="term" value="F:phosphorelay sensor kinase activity"/>
    <property type="evidence" value="ECO:0007669"/>
    <property type="project" value="InterPro"/>
</dbReference>
<dbReference type="SUPFAM" id="SSF52172">
    <property type="entry name" value="CheY-like"/>
    <property type="match status" value="1"/>
</dbReference>
<dbReference type="SMART" id="SM00448">
    <property type="entry name" value="REC"/>
    <property type="match status" value="1"/>
</dbReference>
<dbReference type="Pfam" id="PF00512">
    <property type="entry name" value="HisKA"/>
    <property type="match status" value="1"/>
</dbReference>
<dbReference type="InterPro" id="IPR005467">
    <property type="entry name" value="His_kinase_dom"/>
</dbReference>
<dbReference type="AlphaFoldDB" id="A0A1Y1IJB6"/>
<feature type="domain" description="Response regulatory" evidence="4">
    <location>
        <begin position="317"/>
        <end position="436"/>
    </location>
</feature>
<dbReference type="GO" id="GO:0038199">
    <property type="term" value="F:ethylene receptor activity"/>
    <property type="evidence" value="ECO:0000318"/>
    <property type="project" value="GO_Central"/>
</dbReference>
<keyword evidence="6" id="KW-1185">Reference proteome</keyword>